<keyword evidence="3" id="KW-0808">Transferase</keyword>
<gene>
    <name evidence="3" type="ORF">IB75_08170</name>
</gene>
<dbReference type="SUPFAM" id="SSF53756">
    <property type="entry name" value="UDP-Glycosyltransferase/glycogen phosphorylase"/>
    <property type="match status" value="1"/>
</dbReference>
<dbReference type="InterPro" id="IPR028098">
    <property type="entry name" value="Glyco_trans_4-like_N"/>
</dbReference>
<accession>A0A0E2Z1J1</accession>
<evidence type="ECO:0000313" key="4">
    <source>
        <dbReference type="Proteomes" id="UP000028839"/>
    </source>
</evidence>
<dbReference type="Pfam" id="PF13439">
    <property type="entry name" value="Glyco_transf_4"/>
    <property type="match status" value="1"/>
</dbReference>
<protein>
    <submittedName>
        <fullName evidence="3">Glycosyl transferase</fullName>
    </submittedName>
</protein>
<organism evidence="3 4">
    <name type="scientific">Nitrosococcus oceani C-27</name>
    <dbReference type="NCBI Taxonomy" id="314279"/>
    <lineage>
        <taxon>Bacteria</taxon>
        <taxon>Pseudomonadati</taxon>
        <taxon>Pseudomonadota</taxon>
        <taxon>Gammaproteobacteria</taxon>
        <taxon>Chromatiales</taxon>
        <taxon>Chromatiaceae</taxon>
        <taxon>Nitrosococcus</taxon>
    </lineage>
</organism>
<evidence type="ECO:0000313" key="3">
    <source>
        <dbReference type="EMBL" id="KFI19508.1"/>
    </source>
</evidence>
<dbReference type="OrthoDB" id="6194329at2"/>
<dbReference type="Pfam" id="PF00534">
    <property type="entry name" value="Glycos_transf_1"/>
    <property type="match status" value="1"/>
</dbReference>
<dbReference type="EMBL" id="JPGN01000050">
    <property type="protein sequence ID" value="KFI19508.1"/>
    <property type="molecule type" value="Genomic_DNA"/>
</dbReference>
<dbReference type="InterPro" id="IPR001296">
    <property type="entry name" value="Glyco_trans_1"/>
</dbReference>
<evidence type="ECO:0000259" key="2">
    <source>
        <dbReference type="Pfam" id="PF13439"/>
    </source>
</evidence>
<dbReference type="HOGENOM" id="CLU_042257_1_0_6"/>
<dbReference type="CDD" id="cd03802">
    <property type="entry name" value="GT4_AviGT4-like"/>
    <property type="match status" value="1"/>
</dbReference>
<dbReference type="PANTHER" id="PTHR45947">
    <property type="entry name" value="SULFOQUINOVOSYL TRANSFERASE SQD2"/>
    <property type="match status" value="1"/>
</dbReference>
<dbReference type="Gene3D" id="3.40.50.2000">
    <property type="entry name" value="Glycogen Phosphorylase B"/>
    <property type="match status" value="2"/>
</dbReference>
<sequence length="349" mass="39735">MKIAQIAPLYESVPPKYYGGTERIVSYLTEELVNQGHDVTLFASGDSLTKAKLHPIGESALRLNCHYLDPFAHHALLLGQVSRLAPSFDILHFHIDYLHFPMSRILQIPHLTTLHGRLDLPDLPLLYQEFSEMPVVSISNAQRHPLLFVNWQATIYHGLPENLYAFNSQPENYLAFLGRISPEKRLDRAIEIAIRAGMEIRIAAKVDPADEKYFQKQIKPLLAHPLVNYIGEIGEKEKNDFLGKAYALLFPIDWPEPFGLVMIEAMACGTPVIAYRQGSVPEVMQEGKTGFIVENLEQAVITVERISQVSRLGCRQVFEEQFSAKRMAKNYLRLYRTLTKTRVRPRLVS</sequence>
<dbReference type="InterPro" id="IPR050194">
    <property type="entry name" value="Glycosyltransferase_grp1"/>
</dbReference>
<dbReference type="GO" id="GO:0016757">
    <property type="term" value="F:glycosyltransferase activity"/>
    <property type="evidence" value="ECO:0007669"/>
    <property type="project" value="InterPro"/>
</dbReference>
<proteinExistence type="predicted"/>
<dbReference type="Proteomes" id="UP000028839">
    <property type="component" value="Unassembled WGS sequence"/>
</dbReference>
<dbReference type="PANTHER" id="PTHR45947:SF3">
    <property type="entry name" value="SULFOQUINOVOSYL TRANSFERASE SQD2"/>
    <property type="match status" value="1"/>
</dbReference>
<comment type="caution">
    <text evidence="3">The sequence shown here is derived from an EMBL/GenBank/DDBJ whole genome shotgun (WGS) entry which is preliminary data.</text>
</comment>
<reference evidence="3 4" key="1">
    <citation type="submission" date="2014-07" db="EMBL/GenBank/DDBJ databases">
        <title>Comparative analysis of Nitrosococcus oceani genome inventories of strains from Pacific and Atlantic gyres.</title>
        <authorList>
            <person name="Lim C.K."/>
            <person name="Wang L."/>
            <person name="Sayavedra-Soto L.A."/>
            <person name="Klotz M.G."/>
        </authorList>
    </citation>
    <scope>NUCLEOTIDE SEQUENCE [LARGE SCALE GENOMIC DNA]</scope>
    <source>
        <strain evidence="3 4">C-27</strain>
    </source>
</reference>
<dbReference type="AlphaFoldDB" id="A0A0E2Z1J1"/>
<feature type="domain" description="Glycosyltransferase subfamily 4-like N-terminal" evidence="2">
    <location>
        <begin position="18"/>
        <end position="119"/>
    </location>
</feature>
<feature type="domain" description="Glycosyl transferase family 1" evidence="1">
    <location>
        <begin position="170"/>
        <end position="296"/>
    </location>
</feature>
<evidence type="ECO:0000259" key="1">
    <source>
        <dbReference type="Pfam" id="PF00534"/>
    </source>
</evidence>
<name>A0A0E2Z1J1_9GAMM</name>